<dbReference type="InterPro" id="IPR037682">
    <property type="entry name" value="TonB_C"/>
</dbReference>
<dbReference type="PROSITE" id="PS52015">
    <property type="entry name" value="TONB_CTD"/>
    <property type="match status" value="1"/>
</dbReference>
<evidence type="ECO:0000313" key="7">
    <source>
        <dbReference type="Proteomes" id="UP000094329"/>
    </source>
</evidence>
<evidence type="ECO:0000256" key="4">
    <source>
        <dbReference type="ARBA" id="ARBA00023136"/>
    </source>
</evidence>
<dbReference type="InterPro" id="IPR006260">
    <property type="entry name" value="TonB/TolA_C"/>
</dbReference>
<evidence type="ECO:0000256" key="1">
    <source>
        <dbReference type="ARBA" id="ARBA00004167"/>
    </source>
</evidence>
<proteinExistence type="predicted"/>
<accession>A0ABX3A5V1</accession>
<keyword evidence="4" id="KW-0472">Membrane</keyword>
<dbReference type="NCBIfam" id="TIGR01352">
    <property type="entry name" value="tonB_Cterm"/>
    <property type="match status" value="1"/>
</dbReference>
<evidence type="ECO:0000256" key="3">
    <source>
        <dbReference type="ARBA" id="ARBA00022989"/>
    </source>
</evidence>
<sequence length="62" mass="6775">MHVNLSGDILSVKVVKSSGNTIFDRQARLAVLSAGRLPMPTDKDVAKQFLSFNFHFTPQGVS</sequence>
<dbReference type="Gene3D" id="3.30.1150.10">
    <property type="match status" value="1"/>
</dbReference>
<evidence type="ECO:0000259" key="5">
    <source>
        <dbReference type="PROSITE" id="PS52015"/>
    </source>
</evidence>
<dbReference type="EMBL" id="MDTU01000001">
    <property type="protein sequence ID" value="ODN43818.1"/>
    <property type="molecule type" value="Genomic_DNA"/>
</dbReference>
<evidence type="ECO:0000256" key="2">
    <source>
        <dbReference type="ARBA" id="ARBA00022692"/>
    </source>
</evidence>
<gene>
    <name evidence="6" type="ORF">BGC07_14080</name>
</gene>
<keyword evidence="7" id="KW-1185">Reference proteome</keyword>
<evidence type="ECO:0000313" key="6">
    <source>
        <dbReference type="EMBL" id="ODN43818.1"/>
    </source>
</evidence>
<name>A0ABX3A5V1_9GAMM</name>
<keyword evidence="3" id="KW-1133">Transmembrane helix</keyword>
<reference evidence="6 7" key="1">
    <citation type="submission" date="2016-08" db="EMBL/GenBank/DDBJ databases">
        <title>Draft genome sequence of Candidatus Piscirickettsia litoralis, from seawater.</title>
        <authorList>
            <person name="Wan X."/>
            <person name="Lee A.J."/>
            <person name="Hou S."/>
            <person name="Donachie S.P."/>
        </authorList>
    </citation>
    <scope>NUCLEOTIDE SEQUENCE [LARGE SCALE GENOMIC DNA]</scope>
    <source>
        <strain evidence="6 7">Y2</strain>
    </source>
</reference>
<comment type="caution">
    <text evidence="6">The sequence shown here is derived from an EMBL/GenBank/DDBJ whole genome shotgun (WGS) entry which is preliminary data.</text>
</comment>
<feature type="domain" description="TonB C-terminal" evidence="5">
    <location>
        <begin position="1"/>
        <end position="62"/>
    </location>
</feature>
<keyword evidence="2" id="KW-0812">Transmembrane</keyword>
<dbReference type="Pfam" id="PF13103">
    <property type="entry name" value="TonB_2"/>
    <property type="match status" value="1"/>
</dbReference>
<organism evidence="6 7">
    <name type="scientific">Piscirickettsia litoralis</name>
    <dbReference type="NCBI Taxonomy" id="1891921"/>
    <lineage>
        <taxon>Bacteria</taxon>
        <taxon>Pseudomonadati</taxon>
        <taxon>Pseudomonadota</taxon>
        <taxon>Gammaproteobacteria</taxon>
        <taxon>Thiotrichales</taxon>
        <taxon>Piscirickettsiaceae</taxon>
        <taxon>Piscirickettsia</taxon>
    </lineage>
</organism>
<comment type="subcellular location">
    <subcellularLocation>
        <location evidence="1">Membrane</location>
        <topology evidence="1">Single-pass membrane protein</topology>
    </subcellularLocation>
</comment>
<dbReference type="Proteomes" id="UP000094329">
    <property type="component" value="Unassembled WGS sequence"/>
</dbReference>
<dbReference type="SUPFAM" id="SSF74653">
    <property type="entry name" value="TolA/TonB C-terminal domain"/>
    <property type="match status" value="1"/>
</dbReference>
<protein>
    <recommendedName>
        <fullName evidence="5">TonB C-terminal domain-containing protein</fullName>
    </recommendedName>
</protein>